<dbReference type="AlphaFoldDB" id="A0A955RR50"/>
<comment type="caution">
    <text evidence="6">Lacks conserved residue(s) required for the propagation of feature annotation.</text>
</comment>
<name>A0A955RR50_UNCKA</name>
<comment type="function">
    <text evidence="6">The RuvA-RuvB-RuvC complex processes Holliday junction (HJ) DNA during genetic recombination and DNA repair, while the RuvA-RuvB complex plays an important role in the rescue of blocked DNA replication forks via replication fork reversal (RFR). RuvA specifically binds to HJ cruciform DNA, conferring on it an open structure. The RuvB hexamer acts as an ATP-dependent pump, pulling dsDNA into and through the RuvAB complex. HJ branch migration allows RuvC to scan DNA until it finds its consensus sequence, where it cleaves and resolves the cruciform DNA.</text>
</comment>
<feature type="region of interest" description="Domain III" evidence="6">
    <location>
        <begin position="150"/>
        <end position="190"/>
    </location>
</feature>
<evidence type="ECO:0000259" key="7">
    <source>
        <dbReference type="Pfam" id="PF01330"/>
    </source>
</evidence>
<comment type="subcellular location">
    <subcellularLocation>
        <location evidence="6">Cytoplasm</location>
    </subcellularLocation>
</comment>
<dbReference type="EMBL" id="JAGQKZ010000022">
    <property type="protein sequence ID" value="MCA9392139.1"/>
    <property type="molecule type" value="Genomic_DNA"/>
</dbReference>
<dbReference type="InterPro" id="IPR000085">
    <property type="entry name" value="RuvA"/>
</dbReference>
<dbReference type="GO" id="GO:0005737">
    <property type="term" value="C:cytoplasm"/>
    <property type="evidence" value="ECO:0007669"/>
    <property type="project" value="UniProtKB-SubCell"/>
</dbReference>
<reference evidence="9" key="1">
    <citation type="submission" date="2020-04" db="EMBL/GenBank/DDBJ databases">
        <authorList>
            <person name="Zhang T."/>
        </authorList>
    </citation>
    <scope>NUCLEOTIDE SEQUENCE</scope>
    <source>
        <strain evidence="9">HKST-UBA03</strain>
    </source>
</reference>
<dbReference type="GO" id="GO:0006281">
    <property type="term" value="P:DNA repair"/>
    <property type="evidence" value="ECO:0007669"/>
    <property type="project" value="UniProtKB-UniRule"/>
</dbReference>
<dbReference type="InterPro" id="IPR012340">
    <property type="entry name" value="NA-bd_OB-fold"/>
</dbReference>
<dbReference type="Pfam" id="PF14520">
    <property type="entry name" value="HHH_5"/>
    <property type="match status" value="1"/>
</dbReference>
<comment type="subunit">
    <text evidence="6">Homotetramer. Forms an RuvA(8)-RuvB(12)-Holliday junction (HJ) complex. HJ DNA is sandwiched between 2 RuvA tetramers; dsDNA enters through RuvA and exits via RuvB. An RuvB hexamer assembles on each DNA strand where it exits the tetramer. Each RuvB hexamer is contacted by two RuvA subunits (via domain III) on 2 adjacent RuvB subunits; this complex drives branch migration. In the full resolvosome a probable DNA-RuvA(4)-RuvB(12)-RuvC(2) complex forms which resolves the HJ.</text>
</comment>
<keyword evidence="5 6" id="KW-0234">DNA repair</keyword>
<dbReference type="GO" id="GO:0048476">
    <property type="term" value="C:Holliday junction resolvase complex"/>
    <property type="evidence" value="ECO:0007669"/>
    <property type="project" value="UniProtKB-UniRule"/>
</dbReference>
<evidence type="ECO:0000256" key="4">
    <source>
        <dbReference type="ARBA" id="ARBA00023172"/>
    </source>
</evidence>
<evidence type="ECO:0000313" key="9">
    <source>
        <dbReference type="EMBL" id="MCA9392139.1"/>
    </source>
</evidence>
<organism evidence="9 10">
    <name type="scientific">candidate division WWE3 bacterium</name>
    <dbReference type="NCBI Taxonomy" id="2053526"/>
    <lineage>
        <taxon>Bacteria</taxon>
        <taxon>Katanobacteria</taxon>
    </lineage>
</organism>
<sequence length="190" mass="21008">MIAYLSGKVIAVEDETLVVSVNDIGYEVYVPNRVLSGVKIDDALELWTIMVVNEKEIRLFGFTQKDERRMFETLNAVSGIGPKSALGILNQASVADVVGAIRNDNVDIFTAVSGIGRKNASRIIIELKNKFSKNDKVDVKSIMQTHDDAADIFEALAKFGYKKSEVNKALKDVDPSLSTEKKIKDLLKLM</sequence>
<evidence type="ECO:0000256" key="1">
    <source>
        <dbReference type="ARBA" id="ARBA00022490"/>
    </source>
</evidence>
<dbReference type="NCBIfam" id="TIGR00084">
    <property type="entry name" value="ruvA"/>
    <property type="match status" value="1"/>
</dbReference>
<dbReference type="InterPro" id="IPR013849">
    <property type="entry name" value="DNA_helicase_Holl-junc_RuvA_I"/>
</dbReference>
<evidence type="ECO:0000256" key="2">
    <source>
        <dbReference type="ARBA" id="ARBA00022763"/>
    </source>
</evidence>
<dbReference type="GO" id="GO:0016787">
    <property type="term" value="F:hydrolase activity"/>
    <property type="evidence" value="ECO:0007669"/>
    <property type="project" value="UniProtKB-KW"/>
</dbReference>
<gene>
    <name evidence="6 9" type="primary">ruvA</name>
    <name evidence="9" type="ORF">KC614_02960</name>
</gene>
<dbReference type="GO" id="GO:0009379">
    <property type="term" value="C:Holliday junction helicase complex"/>
    <property type="evidence" value="ECO:0007669"/>
    <property type="project" value="InterPro"/>
</dbReference>
<feature type="region of interest" description="Domain II" evidence="6">
    <location>
        <begin position="64"/>
        <end position="141"/>
    </location>
</feature>
<dbReference type="GO" id="GO:0006310">
    <property type="term" value="P:DNA recombination"/>
    <property type="evidence" value="ECO:0007669"/>
    <property type="project" value="UniProtKB-UniRule"/>
</dbReference>
<comment type="similarity">
    <text evidence="6">Belongs to the RuvA family.</text>
</comment>
<dbReference type="Pfam" id="PF07499">
    <property type="entry name" value="RuvA_C"/>
    <property type="match status" value="1"/>
</dbReference>
<comment type="domain">
    <text evidence="6">Has three domains with a flexible linker between the domains II and III and assumes an 'L' shape. Domain III is highly mobile and contacts RuvB.</text>
</comment>
<dbReference type="CDD" id="cd14332">
    <property type="entry name" value="UBA_RuvA_C"/>
    <property type="match status" value="1"/>
</dbReference>
<keyword evidence="2 6" id="KW-0227">DNA damage</keyword>
<dbReference type="GO" id="GO:0000400">
    <property type="term" value="F:four-way junction DNA binding"/>
    <property type="evidence" value="ECO:0007669"/>
    <property type="project" value="UniProtKB-UniRule"/>
</dbReference>
<reference evidence="9" key="2">
    <citation type="journal article" date="2021" name="Microbiome">
        <title>Successional dynamics and alternative stable states in a saline activated sludge microbial community over 9 years.</title>
        <authorList>
            <person name="Wang Y."/>
            <person name="Ye J."/>
            <person name="Ju F."/>
            <person name="Liu L."/>
            <person name="Boyd J.A."/>
            <person name="Deng Y."/>
            <person name="Parks D.H."/>
            <person name="Jiang X."/>
            <person name="Yin X."/>
            <person name="Woodcroft B.J."/>
            <person name="Tyson G.W."/>
            <person name="Hugenholtz P."/>
            <person name="Polz M.F."/>
            <person name="Zhang T."/>
        </authorList>
    </citation>
    <scope>NUCLEOTIDE SEQUENCE</scope>
    <source>
        <strain evidence="9">HKST-UBA03</strain>
    </source>
</reference>
<dbReference type="SUPFAM" id="SSF47781">
    <property type="entry name" value="RuvA domain 2-like"/>
    <property type="match status" value="1"/>
</dbReference>
<dbReference type="SUPFAM" id="SSF46929">
    <property type="entry name" value="DNA helicase RuvA subunit, C-terminal domain"/>
    <property type="match status" value="1"/>
</dbReference>
<evidence type="ECO:0000256" key="3">
    <source>
        <dbReference type="ARBA" id="ARBA00023125"/>
    </source>
</evidence>
<evidence type="ECO:0000259" key="8">
    <source>
        <dbReference type="Pfam" id="PF07499"/>
    </source>
</evidence>
<feature type="domain" description="DNA helicase Holliday junction RuvA type" evidence="7">
    <location>
        <begin position="1"/>
        <end position="61"/>
    </location>
</feature>
<comment type="caution">
    <text evidence="9">The sequence shown here is derived from an EMBL/GenBank/DDBJ whole genome shotgun (WGS) entry which is preliminary data.</text>
</comment>
<dbReference type="InterPro" id="IPR036267">
    <property type="entry name" value="RuvA_C_sf"/>
</dbReference>
<feature type="domain" description="Holliday junction DNA helicase RuvA C-terminal" evidence="8">
    <location>
        <begin position="149"/>
        <end position="190"/>
    </location>
</feature>
<dbReference type="InterPro" id="IPR010994">
    <property type="entry name" value="RuvA_2-like"/>
</dbReference>
<dbReference type="GO" id="GO:0009378">
    <property type="term" value="F:four-way junction helicase activity"/>
    <property type="evidence" value="ECO:0007669"/>
    <property type="project" value="InterPro"/>
</dbReference>
<dbReference type="Pfam" id="PF01330">
    <property type="entry name" value="RuvA_N"/>
    <property type="match status" value="1"/>
</dbReference>
<evidence type="ECO:0000313" key="10">
    <source>
        <dbReference type="Proteomes" id="UP000751518"/>
    </source>
</evidence>
<keyword evidence="9" id="KW-0378">Hydrolase</keyword>
<protein>
    <recommendedName>
        <fullName evidence="6">Holliday junction branch migration complex subunit RuvA</fullName>
    </recommendedName>
</protein>
<dbReference type="SUPFAM" id="SSF50249">
    <property type="entry name" value="Nucleic acid-binding proteins"/>
    <property type="match status" value="1"/>
</dbReference>
<keyword evidence="3 6" id="KW-0238">DNA-binding</keyword>
<dbReference type="InterPro" id="IPR011114">
    <property type="entry name" value="RuvA_C"/>
</dbReference>
<keyword evidence="1 6" id="KW-0963">Cytoplasm</keyword>
<dbReference type="GO" id="GO:0005524">
    <property type="term" value="F:ATP binding"/>
    <property type="evidence" value="ECO:0007669"/>
    <property type="project" value="InterPro"/>
</dbReference>
<proteinExistence type="inferred from homology"/>
<accession>A0A955RR50</accession>
<evidence type="ECO:0000256" key="5">
    <source>
        <dbReference type="ARBA" id="ARBA00023204"/>
    </source>
</evidence>
<evidence type="ECO:0000256" key="6">
    <source>
        <dbReference type="HAMAP-Rule" id="MF_00031"/>
    </source>
</evidence>
<dbReference type="Proteomes" id="UP000751518">
    <property type="component" value="Unassembled WGS sequence"/>
</dbReference>
<dbReference type="HAMAP" id="MF_00031">
    <property type="entry name" value="DNA_HJ_migration_RuvA"/>
    <property type="match status" value="1"/>
</dbReference>
<keyword evidence="4 6" id="KW-0233">DNA recombination</keyword>
<dbReference type="Gene3D" id="2.40.50.140">
    <property type="entry name" value="Nucleic acid-binding proteins"/>
    <property type="match status" value="1"/>
</dbReference>
<dbReference type="Gene3D" id="1.10.150.20">
    <property type="entry name" value="5' to 3' exonuclease, C-terminal subdomain"/>
    <property type="match status" value="1"/>
</dbReference>